<name>A0A8H5YYK2_9HYPO</name>
<organism evidence="1 2">
    <name type="scientific">Fusarium globosum</name>
    <dbReference type="NCBI Taxonomy" id="78864"/>
    <lineage>
        <taxon>Eukaryota</taxon>
        <taxon>Fungi</taxon>
        <taxon>Dikarya</taxon>
        <taxon>Ascomycota</taxon>
        <taxon>Pezizomycotina</taxon>
        <taxon>Sordariomycetes</taxon>
        <taxon>Hypocreomycetidae</taxon>
        <taxon>Hypocreales</taxon>
        <taxon>Nectriaceae</taxon>
        <taxon>Fusarium</taxon>
        <taxon>Fusarium fujikuroi species complex</taxon>
    </lineage>
</organism>
<evidence type="ECO:0000313" key="2">
    <source>
        <dbReference type="Proteomes" id="UP000532311"/>
    </source>
</evidence>
<gene>
    <name evidence="1" type="ORF">FGLOB1_281</name>
</gene>
<proteinExistence type="predicted"/>
<protein>
    <submittedName>
        <fullName evidence="1">Isotrichodermin C-15 hydroxylase</fullName>
    </submittedName>
</protein>
<dbReference type="Proteomes" id="UP000532311">
    <property type="component" value="Unassembled WGS sequence"/>
</dbReference>
<evidence type="ECO:0000313" key="1">
    <source>
        <dbReference type="EMBL" id="KAF5721313.1"/>
    </source>
</evidence>
<keyword evidence="2" id="KW-1185">Reference proteome</keyword>
<sequence length="321" mass="37032">MIRNNPTTQYPEPDDDEEWPLGMRHWVLPFILFAMYIKISNYLSTSYDSGCMERGGLPIQRFNEWSPKLDDIKIDIRNITRELNDKETSRTLNAIYIPVDIATSLRKENQQMKQASGCEFDDGGLLQIAKESVKQQLPSDPENPVLFREELIDIQAYILFSRLQKLQESRREIWAKLSGQFRQDLSKITYSVCYASTQLGDLAREAKTFNKPTLRQLQKVSVATYVLCRESRSDAQKLNELVDQLGIQLSLVETTMSRANGLFRDNFAKKPGVTTLWKYWMTKGAMTEEELDSYEAKRMMIGRSVINMLDGGFVLPEPVSW</sequence>
<reference evidence="1 2" key="1">
    <citation type="submission" date="2020-05" db="EMBL/GenBank/DDBJ databases">
        <title>Identification and distribution of gene clusters putatively required for synthesis of sphingolipid metabolism inhibitors in phylogenetically diverse species of the filamentous fungus Fusarium.</title>
        <authorList>
            <person name="Kim H.-S."/>
            <person name="Busman M."/>
            <person name="Brown D.W."/>
            <person name="Divon H."/>
            <person name="Uhlig S."/>
            <person name="Proctor R.H."/>
        </authorList>
    </citation>
    <scope>NUCLEOTIDE SEQUENCE [LARGE SCALE GENOMIC DNA]</scope>
    <source>
        <strain evidence="1 2">NRRL 26131</strain>
    </source>
</reference>
<dbReference type="EMBL" id="JAAQPF010000008">
    <property type="protein sequence ID" value="KAF5721313.1"/>
    <property type="molecule type" value="Genomic_DNA"/>
</dbReference>
<dbReference type="AlphaFoldDB" id="A0A8H5YYK2"/>
<accession>A0A8H5YYK2</accession>
<comment type="caution">
    <text evidence="1">The sequence shown here is derived from an EMBL/GenBank/DDBJ whole genome shotgun (WGS) entry which is preliminary data.</text>
</comment>